<accession>A0A4S4L337</accession>
<proteinExistence type="predicted"/>
<evidence type="ECO:0000313" key="1">
    <source>
        <dbReference type="EMBL" id="THH05221.1"/>
    </source>
</evidence>
<dbReference type="Proteomes" id="UP000310158">
    <property type="component" value="Unassembled WGS sequence"/>
</dbReference>
<dbReference type="EMBL" id="SGPL01001039">
    <property type="protein sequence ID" value="THH05221.1"/>
    <property type="molecule type" value="Genomic_DNA"/>
</dbReference>
<organism evidence="1 2">
    <name type="scientific">Bondarzewia mesenterica</name>
    <dbReference type="NCBI Taxonomy" id="1095465"/>
    <lineage>
        <taxon>Eukaryota</taxon>
        <taxon>Fungi</taxon>
        <taxon>Dikarya</taxon>
        <taxon>Basidiomycota</taxon>
        <taxon>Agaricomycotina</taxon>
        <taxon>Agaricomycetes</taxon>
        <taxon>Russulales</taxon>
        <taxon>Bondarzewiaceae</taxon>
        <taxon>Bondarzewia</taxon>
    </lineage>
</organism>
<sequence>MVSAIGPAFALINQKVAPRRGFAAHTGLTVTLCGDDSPLFVSLHSMILRAQPISAVNAYTKYLASSCQVERHSYLCFTMRPHSVISFIFLSAASAAIAQSSSGASCLQDPAGWASSCLQSANTATSQGCSSTDTECLCDAFRTNGNFGIFDSKCVSDGCINEAGPASAAESAYSAAVTAQSSICAPYTSSATAAITQAP</sequence>
<reference evidence="1 2" key="1">
    <citation type="submission" date="2019-02" db="EMBL/GenBank/DDBJ databases">
        <title>Genome sequencing of the rare red list fungi Bondarzewia mesenterica.</title>
        <authorList>
            <person name="Buettner E."/>
            <person name="Kellner H."/>
        </authorList>
    </citation>
    <scope>NUCLEOTIDE SEQUENCE [LARGE SCALE GENOMIC DNA]</scope>
    <source>
        <strain evidence="1 2">DSM 108281</strain>
    </source>
</reference>
<protein>
    <submittedName>
        <fullName evidence="1">Uncharacterized protein</fullName>
    </submittedName>
</protein>
<dbReference type="AlphaFoldDB" id="A0A4S4L337"/>
<name>A0A4S4L337_9AGAM</name>
<comment type="caution">
    <text evidence="1">The sequence shown here is derived from an EMBL/GenBank/DDBJ whole genome shotgun (WGS) entry which is preliminary data.</text>
</comment>
<keyword evidence="2" id="KW-1185">Reference proteome</keyword>
<gene>
    <name evidence="1" type="ORF">EW146_g9961</name>
</gene>
<evidence type="ECO:0000313" key="2">
    <source>
        <dbReference type="Proteomes" id="UP000310158"/>
    </source>
</evidence>